<sequence length="121" mass="13697">MQVLDRDTLLRIENAGWKSLCESKGAEFYSNILAADSVFVLMNGMVLDKEATVMSLEQSDPWASYSIKDPRVIQVNEKSAIIVYQTEARRDEVVVRMINSSVYAMVGDQIQLVLYQQTSLE</sequence>
<dbReference type="SUPFAM" id="SSF54427">
    <property type="entry name" value="NTF2-like"/>
    <property type="match status" value="1"/>
</dbReference>
<name>A0ABY5P917_9LACT</name>
<protein>
    <submittedName>
        <fullName evidence="2">Nuclear transport factor 2 family protein</fullName>
    </submittedName>
</protein>
<proteinExistence type="predicted"/>
<dbReference type="Proteomes" id="UP001315967">
    <property type="component" value="Chromosome"/>
</dbReference>
<gene>
    <name evidence="2" type="ORF">NRE15_05850</name>
</gene>
<dbReference type="RefSeq" id="WP_313794657.1">
    <property type="nucleotide sequence ID" value="NZ_CP102453.1"/>
</dbReference>
<dbReference type="Gene3D" id="3.10.450.50">
    <property type="match status" value="1"/>
</dbReference>
<reference evidence="2 3" key="1">
    <citation type="submission" date="2022-08" db="EMBL/GenBank/DDBJ databases">
        <title>Aerococcaceae sp. nov isolated from spoiled eye mask.</title>
        <authorList>
            <person name="Zhou G."/>
            <person name="Xie X.-B."/>
            <person name="Shi Q.-S."/>
            <person name="Wang Y.-S."/>
            <person name="Wen X."/>
            <person name="Peng H."/>
            <person name="Yang X.-J."/>
            <person name="Tao H.-B."/>
            <person name="Huang X.-M."/>
        </authorList>
    </citation>
    <scope>NUCLEOTIDE SEQUENCE [LARGE SCALE GENOMIC DNA]</scope>
    <source>
        <strain evidence="3">DM20194951</strain>
    </source>
</reference>
<dbReference type="EMBL" id="CP102453">
    <property type="protein sequence ID" value="UUX35164.1"/>
    <property type="molecule type" value="Genomic_DNA"/>
</dbReference>
<evidence type="ECO:0000313" key="3">
    <source>
        <dbReference type="Proteomes" id="UP001315967"/>
    </source>
</evidence>
<accession>A0ABY5P917</accession>
<organism evidence="2 3">
    <name type="scientific">Fundicoccus culcitae</name>
    <dbReference type="NCBI Taxonomy" id="2969821"/>
    <lineage>
        <taxon>Bacteria</taxon>
        <taxon>Bacillati</taxon>
        <taxon>Bacillota</taxon>
        <taxon>Bacilli</taxon>
        <taxon>Lactobacillales</taxon>
        <taxon>Aerococcaceae</taxon>
        <taxon>Fundicoccus</taxon>
    </lineage>
</organism>
<dbReference type="Pfam" id="PF14534">
    <property type="entry name" value="DUF4440"/>
    <property type="match status" value="1"/>
</dbReference>
<dbReference type="InterPro" id="IPR032710">
    <property type="entry name" value="NTF2-like_dom_sf"/>
</dbReference>
<feature type="domain" description="DUF4440" evidence="1">
    <location>
        <begin position="10"/>
        <end position="111"/>
    </location>
</feature>
<keyword evidence="3" id="KW-1185">Reference proteome</keyword>
<evidence type="ECO:0000259" key="1">
    <source>
        <dbReference type="Pfam" id="PF14534"/>
    </source>
</evidence>
<evidence type="ECO:0000313" key="2">
    <source>
        <dbReference type="EMBL" id="UUX35164.1"/>
    </source>
</evidence>
<dbReference type="InterPro" id="IPR027843">
    <property type="entry name" value="DUF4440"/>
</dbReference>